<protein>
    <recommendedName>
        <fullName evidence="4">Photosynthesis system II assembly factor Ycf48/Hcf136-like domain-containing protein</fullName>
    </recommendedName>
</protein>
<feature type="chain" id="PRO_5026084661" description="Photosynthesis system II assembly factor Ycf48/Hcf136-like domain-containing protein" evidence="3">
    <location>
        <begin position="23"/>
        <end position="421"/>
    </location>
</feature>
<feature type="domain" description="Photosynthesis system II assembly factor Ycf48/Hcf136-like" evidence="4">
    <location>
        <begin position="222"/>
        <end position="363"/>
    </location>
</feature>
<dbReference type="EMBL" id="WKJK01000003">
    <property type="protein sequence ID" value="MRW89786.1"/>
    <property type="molecule type" value="Genomic_DNA"/>
</dbReference>
<feature type="signal peptide" evidence="3">
    <location>
        <begin position="1"/>
        <end position="22"/>
    </location>
</feature>
<gene>
    <name evidence="5" type="ORF">GJ699_07300</name>
</gene>
<dbReference type="GO" id="GO:0009523">
    <property type="term" value="C:photosystem II"/>
    <property type="evidence" value="ECO:0007669"/>
    <property type="project" value="UniProtKB-KW"/>
</dbReference>
<dbReference type="InterPro" id="IPR015943">
    <property type="entry name" value="WD40/YVTN_repeat-like_dom_sf"/>
</dbReference>
<evidence type="ECO:0000256" key="3">
    <source>
        <dbReference type="SAM" id="SignalP"/>
    </source>
</evidence>
<dbReference type="RefSeq" id="WP_154374602.1">
    <property type="nucleotide sequence ID" value="NZ_WKJK01000003.1"/>
</dbReference>
<name>A0A6I2KZT8_9BURK</name>
<keyword evidence="2" id="KW-0604">Photosystem II</keyword>
<keyword evidence="6" id="KW-1185">Reference proteome</keyword>
<feature type="domain" description="Photosynthesis system II assembly factor Ycf48/Hcf136-like" evidence="4">
    <location>
        <begin position="141"/>
        <end position="186"/>
    </location>
</feature>
<keyword evidence="3" id="KW-0732">Signal</keyword>
<dbReference type="PANTHER" id="PTHR47199:SF2">
    <property type="entry name" value="PHOTOSYSTEM II STABILITY_ASSEMBLY FACTOR HCF136, CHLOROPLASTIC"/>
    <property type="match status" value="1"/>
</dbReference>
<dbReference type="PANTHER" id="PTHR47199">
    <property type="entry name" value="PHOTOSYSTEM II STABILITY/ASSEMBLY FACTOR HCF136, CHLOROPLASTIC"/>
    <property type="match status" value="1"/>
</dbReference>
<evidence type="ECO:0000256" key="1">
    <source>
        <dbReference type="ARBA" id="ARBA00022531"/>
    </source>
</evidence>
<dbReference type="Pfam" id="PF14870">
    <property type="entry name" value="PSII_BNR"/>
    <property type="match status" value="2"/>
</dbReference>
<reference evidence="5 6" key="1">
    <citation type="submission" date="2019-11" db="EMBL/GenBank/DDBJ databases">
        <title>Novel species isolated from a subtropical stream in China.</title>
        <authorList>
            <person name="Lu H."/>
        </authorList>
    </citation>
    <scope>NUCLEOTIDE SEQUENCE [LARGE SCALE GENOMIC DNA]</scope>
    <source>
        <strain evidence="5 6">FT80W</strain>
    </source>
</reference>
<evidence type="ECO:0000313" key="5">
    <source>
        <dbReference type="EMBL" id="MRW89786.1"/>
    </source>
</evidence>
<dbReference type="GO" id="GO:0015979">
    <property type="term" value="P:photosynthesis"/>
    <property type="evidence" value="ECO:0007669"/>
    <property type="project" value="UniProtKB-KW"/>
</dbReference>
<evidence type="ECO:0000256" key="2">
    <source>
        <dbReference type="ARBA" id="ARBA00023276"/>
    </source>
</evidence>
<dbReference type="Proteomes" id="UP000433309">
    <property type="component" value="Unassembled WGS sequence"/>
</dbReference>
<keyword evidence="1" id="KW-0602">Photosynthesis</keyword>
<dbReference type="Gene3D" id="2.130.10.10">
    <property type="entry name" value="YVTN repeat-like/Quinoprotein amine dehydrogenase"/>
    <property type="match status" value="2"/>
</dbReference>
<dbReference type="AlphaFoldDB" id="A0A6I2KZT8"/>
<comment type="caution">
    <text evidence="5">The sequence shown here is derived from an EMBL/GenBank/DDBJ whole genome shotgun (WGS) entry which is preliminary data.</text>
</comment>
<dbReference type="InterPro" id="IPR028203">
    <property type="entry name" value="PSII_CF48-like_dom"/>
</dbReference>
<sequence length="421" mass="42462">MRKIVLYLKTLATAAATATALAAAHGGVAADGAIAPAAASVGSAGATTAIGSAASTADTATTGGPLGPIAGASTSSDSFGGSAGAKAAGGANGAVVAARLRPAVVSGHAAQSVMLGAAHAGARLVTVGERGIILFSDDNGQRWQQADIPVSVTLTAVRFSDARNGIAVGHAGIILRTADGGAHWQKVLDGERIAALALETAKRSNDALALRDAERLVADGADKPLLDICLLNNQRMLAIGAYGLALGSEDGGTTWHAWMDRLHNPKGLHLNAARQQGDTILIAGERGYAALSTDAGRSFHTLSVPYQGSFFTADILTNGDYILAGLRGNVWRSNDKGISWRQLANPAPVSITASAARDEGTLIFANQAGMLLTLRDDALVPAPAAPLPPLNGLLATKNGSLLALSIQGLIPVPAQSPGAVK</sequence>
<evidence type="ECO:0000259" key="4">
    <source>
        <dbReference type="Pfam" id="PF14870"/>
    </source>
</evidence>
<dbReference type="SUPFAM" id="SSF110296">
    <property type="entry name" value="Oligoxyloglucan reducing end-specific cellobiohydrolase"/>
    <property type="match status" value="1"/>
</dbReference>
<accession>A0A6I2KZT8</accession>
<organism evidence="5 6">
    <name type="scientific">Duganella guangzhouensis</name>
    <dbReference type="NCBI Taxonomy" id="2666084"/>
    <lineage>
        <taxon>Bacteria</taxon>
        <taxon>Pseudomonadati</taxon>
        <taxon>Pseudomonadota</taxon>
        <taxon>Betaproteobacteria</taxon>
        <taxon>Burkholderiales</taxon>
        <taxon>Oxalobacteraceae</taxon>
        <taxon>Telluria group</taxon>
        <taxon>Duganella</taxon>
    </lineage>
</organism>
<evidence type="ECO:0000313" key="6">
    <source>
        <dbReference type="Proteomes" id="UP000433309"/>
    </source>
</evidence>
<proteinExistence type="predicted"/>